<dbReference type="SMART" id="SM00388">
    <property type="entry name" value="HisKA"/>
    <property type="match status" value="1"/>
</dbReference>
<dbReference type="InterPro" id="IPR011622">
    <property type="entry name" value="7TMR_DISM_rcpt_extracell_dom2"/>
</dbReference>
<evidence type="ECO:0000313" key="7">
    <source>
        <dbReference type="EMBL" id="CBS85568.1"/>
    </source>
</evidence>
<dbReference type="HOGENOM" id="CLU_000445_105_2_5"/>
<dbReference type="InterPro" id="IPR036890">
    <property type="entry name" value="HATPase_C_sf"/>
</dbReference>
<proteinExistence type="predicted"/>
<keyword evidence="5" id="KW-0812">Transmembrane</keyword>
<evidence type="ECO:0000256" key="5">
    <source>
        <dbReference type="SAM" id="Phobius"/>
    </source>
</evidence>
<keyword evidence="5" id="KW-0472">Membrane</keyword>
<dbReference type="Gene3D" id="2.60.40.2380">
    <property type="match status" value="1"/>
</dbReference>
<dbReference type="InterPro" id="IPR036097">
    <property type="entry name" value="HisK_dim/P_sf"/>
</dbReference>
<feature type="transmembrane region" description="Helical" evidence="5">
    <location>
        <begin position="382"/>
        <end position="402"/>
    </location>
</feature>
<dbReference type="Pfam" id="PF00512">
    <property type="entry name" value="HisKA"/>
    <property type="match status" value="1"/>
</dbReference>
<dbReference type="Gene3D" id="1.10.287.130">
    <property type="match status" value="1"/>
</dbReference>
<evidence type="ECO:0000256" key="2">
    <source>
        <dbReference type="ARBA" id="ARBA00012438"/>
    </source>
</evidence>
<dbReference type="PROSITE" id="PS50109">
    <property type="entry name" value="HIS_KIN"/>
    <property type="match status" value="1"/>
</dbReference>
<dbReference type="InterPro" id="IPR004358">
    <property type="entry name" value="Sig_transdc_His_kin-like_C"/>
</dbReference>
<dbReference type="InterPro" id="IPR003661">
    <property type="entry name" value="HisK_dim/P_dom"/>
</dbReference>
<dbReference type="InterPro" id="IPR011623">
    <property type="entry name" value="7TMR_DISM_rcpt_extracell_dom1"/>
</dbReference>
<evidence type="ECO:0000256" key="3">
    <source>
        <dbReference type="ARBA" id="ARBA00022553"/>
    </source>
</evidence>
<dbReference type="PANTHER" id="PTHR43547:SF2">
    <property type="entry name" value="HYBRID SIGNAL TRANSDUCTION HISTIDINE KINASE C"/>
    <property type="match status" value="1"/>
</dbReference>
<dbReference type="EC" id="2.7.13.3" evidence="2"/>
<gene>
    <name evidence="7" type="ordered locus">AZOLI_0152</name>
</gene>
<protein>
    <recommendedName>
        <fullName evidence="2">histidine kinase</fullName>
        <ecNumber evidence="2">2.7.13.3</ecNumber>
    </recommendedName>
</protein>
<dbReference type="SUPFAM" id="SSF55874">
    <property type="entry name" value="ATPase domain of HSP90 chaperone/DNA topoisomerase II/histidine kinase"/>
    <property type="match status" value="1"/>
</dbReference>
<dbReference type="OrthoDB" id="9806130at2"/>
<reference evidence="8" key="1">
    <citation type="journal article" date="2011" name="PLoS Genet.">
        <title>Azospirillum genomes reveal transition of bacteria from aquatic to terrestrial environments.</title>
        <authorList>
            <person name="Wisniewski-Dye F."/>
            <person name="Borziak K."/>
            <person name="Khalsa-Moyers G."/>
            <person name="Alexandre G."/>
            <person name="Sukharnikov L.O."/>
            <person name="Wuichet K."/>
            <person name="Hurst G.B."/>
            <person name="McDonald W.H."/>
            <person name="Robertson J.S."/>
            <person name="Barbe V."/>
            <person name="Calteau A."/>
            <person name="Rouy Z."/>
            <person name="Mangenot S."/>
            <person name="Prigent-Combaret C."/>
            <person name="Normand P."/>
            <person name="Boyer M."/>
            <person name="Siguier P."/>
            <person name="Dessaux Y."/>
            <person name="Elmerich C."/>
            <person name="Condemine G."/>
            <person name="Krishnen G."/>
            <person name="Kennedy I."/>
            <person name="Paterson A.H."/>
            <person name="Gonzalez V."/>
            <person name="Mavingui P."/>
            <person name="Zhulin I.B."/>
        </authorList>
    </citation>
    <scope>NUCLEOTIDE SEQUENCE [LARGE SCALE GENOMIC DNA]</scope>
    <source>
        <strain evidence="8">4B</strain>
    </source>
</reference>
<dbReference type="EMBL" id="FQ311868">
    <property type="protein sequence ID" value="CBS85568.1"/>
    <property type="molecule type" value="Genomic_DNA"/>
</dbReference>
<dbReference type="InterPro" id="IPR005467">
    <property type="entry name" value="His_kinase_dom"/>
</dbReference>
<evidence type="ECO:0000256" key="1">
    <source>
        <dbReference type="ARBA" id="ARBA00000085"/>
    </source>
</evidence>
<dbReference type="Gene3D" id="3.30.565.10">
    <property type="entry name" value="Histidine kinase-like ATPase, C-terminal domain"/>
    <property type="match status" value="1"/>
</dbReference>
<dbReference type="CDD" id="cd00075">
    <property type="entry name" value="HATPase"/>
    <property type="match status" value="1"/>
</dbReference>
<dbReference type="SMART" id="SM00387">
    <property type="entry name" value="HATPase_c"/>
    <property type="match status" value="1"/>
</dbReference>
<dbReference type="Pfam" id="PF07696">
    <property type="entry name" value="7TMR-DISMED2"/>
    <property type="match status" value="1"/>
</dbReference>
<dbReference type="AlphaFoldDB" id="G7Z7X5"/>
<feature type="transmembrane region" description="Helical" evidence="5">
    <location>
        <begin position="262"/>
        <end position="284"/>
    </location>
</feature>
<comment type="catalytic activity">
    <reaction evidence="1">
        <text>ATP + protein L-histidine = ADP + protein N-phospho-L-histidine.</text>
        <dbReference type="EC" id="2.7.13.3"/>
    </reaction>
</comment>
<feature type="region of interest" description="Disordered" evidence="4">
    <location>
        <begin position="683"/>
        <end position="703"/>
    </location>
</feature>
<feature type="transmembrane region" description="Helical" evidence="5">
    <location>
        <begin position="290"/>
        <end position="308"/>
    </location>
</feature>
<dbReference type="SUPFAM" id="SSF47384">
    <property type="entry name" value="Homodimeric domain of signal transducing histidine kinase"/>
    <property type="match status" value="1"/>
</dbReference>
<keyword evidence="5" id="KW-1133">Transmembrane helix</keyword>
<evidence type="ECO:0000259" key="6">
    <source>
        <dbReference type="PROSITE" id="PS50109"/>
    </source>
</evidence>
<dbReference type="PANTHER" id="PTHR43547">
    <property type="entry name" value="TWO-COMPONENT HISTIDINE KINASE"/>
    <property type="match status" value="1"/>
</dbReference>
<feature type="transmembrane region" description="Helical" evidence="5">
    <location>
        <begin position="230"/>
        <end position="250"/>
    </location>
</feature>
<keyword evidence="7" id="KW-0418">Kinase</keyword>
<dbReference type="KEGG" id="ali:AZOLI_0152"/>
<keyword evidence="3" id="KW-0597">Phosphoprotein</keyword>
<feature type="domain" description="Histidine kinase" evidence="6">
    <location>
        <begin position="466"/>
        <end position="680"/>
    </location>
</feature>
<accession>G7Z7X5</accession>
<dbReference type="PRINTS" id="PR00344">
    <property type="entry name" value="BCTRLSENSOR"/>
</dbReference>
<dbReference type="Proteomes" id="UP000005667">
    <property type="component" value="Chromosome"/>
</dbReference>
<dbReference type="GO" id="GO:0000155">
    <property type="term" value="F:phosphorelay sensor kinase activity"/>
    <property type="evidence" value="ECO:0007669"/>
    <property type="project" value="InterPro"/>
</dbReference>
<dbReference type="STRING" id="862719.AZOLI_0152"/>
<dbReference type="CDD" id="cd00082">
    <property type="entry name" value="HisKA"/>
    <property type="match status" value="1"/>
</dbReference>
<evidence type="ECO:0000256" key="4">
    <source>
        <dbReference type="SAM" id="MobiDB-lite"/>
    </source>
</evidence>
<dbReference type="InterPro" id="IPR003594">
    <property type="entry name" value="HATPase_dom"/>
</dbReference>
<feature type="transmembrane region" description="Helical" evidence="5">
    <location>
        <begin position="417"/>
        <end position="436"/>
    </location>
</feature>
<feature type="transmembrane region" description="Helical" evidence="5">
    <location>
        <begin position="329"/>
        <end position="347"/>
    </location>
</feature>
<keyword evidence="8" id="KW-1185">Reference proteome</keyword>
<evidence type="ECO:0000313" key="8">
    <source>
        <dbReference type="Proteomes" id="UP000005667"/>
    </source>
</evidence>
<sequence length="703" mass="75560">MEGPSSIVTGNRWMVRAGGRLAVAFRFLRLAALALCLPAVFVPATAWAQAWAQAQQPAAVQTAEPLRLTASTDRATLAGHFARLIDRDHSLGFGDVLRADAEGRFEPQTIFRGAGQTPDVHWYRFDLLRERGAPAGWILELGEAYIDRLDLYVPDPALSGDAAGYSLVRMGDFVPFSERPLKTRLHATQLTLPEDKPISLYLRVESVSSITLRASVYAVPAYAGFQMTNLLFQGLFFGVLAILTLGYVALGLLLRDGALLAFTAYVASVFTFYLFSTGVAAVLLPDMPGWLQNLVVGSSAFLGIAAAVSMWDRILDLRVHYPRLHRIYAVIRWLAILSVPTAVSWTYSITNPLLLLLATLSTLVGAILSIRQAVRNPADTSARYYAASGLTAISGNTLTQFVVRGSLPTDLLFADPYQIAVLATMLCLGSGLALRIRALQVERVRAQEESAFATKRAEEQRTFVAMLSHEFRTPLAAIQGAAQMIELSGDVQTPSMQSRVRRIVETTRRMSDLVELFLSADALDQGALALKPETVPLDMLMDEALDGLTGADGESRLVVTVETPEGLLRVDVPFLGVAVANLVRNALRYSQPGTPVRVAAGLSGRDLVIRVADQGRGMTPEEVERIGSIYFRASSSKGTKGSGLGLYMTQRIAAAHGGTLAVESAPGVGSVFTIRLPGVGEPETAGAGKGVEAGPPAGRLPVQ</sequence>
<dbReference type="Pfam" id="PF07695">
    <property type="entry name" value="7TMR-DISM_7TM"/>
    <property type="match status" value="1"/>
</dbReference>
<organism evidence="7 8">
    <name type="scientific">Azospirillum lipoferum (strain 4B)</name>
    <dbReference type="NCBI Taxonomy" id="862719"/>
    <lineage>
        <taxon>Bacteria</taxon>
        <taxon>Pseudomonadati</taxon>
        <taxon>Pseudomonadota</taxon>
        <taxon>Alphaproteobacteria</taxon>
        <taxon>Rhodospirillales</taxon>
        <taxon>Azospirillaceae</taxon>
        <taxon>Azospirillum</taxon>
    </lineage>
</organism>
<name>G7Z7X5_AZOL4</name>
<dbReference type="Pfam" id="PF02518">
    <property type="entry name" value="HATPase_c"/>
    <property type="match status" value="1"/>
</dbReference>
<feature type="transmembrane region" description="Helical" evidence="5">
    <location>
        <begin position="353"/>
        <end position="370"/>
    </location>
</feature>
<keyword evidence="7" id="KW-0808">Transferase</keyword>